<dbReference type="Proteomes" id="UP000195975">
    <property type="component" value="Unassembled WGS sequence"/>
</dbReference>
<organism evidence="2 3">
    <name type="scientific">Parabacteroides johnsonii</name>
    <dbReference type="NCBI Taxonomy" id="387661"/>
    <lineage>
        <taxon>Bacteria</taxon>
        <taxon>Pseudomonadati</taxon>
        <taxon>Bacteroidota</taxon>
        <taxon>Bacteroidia</taxon>
        <taxon>Bacteroidales</taxon>
        <taxon>Tannerellaceae</taxon>
        <taxon>Parabacteroides</taxon>
    </lineage>
</organism>
<dbReference type="InterPro" id="IPR007235">
    <property type="entry name" value="Glyco_trans_28_C"/>
</dbReference>
<dbReference type="Pfam" id="PF04101">
    <property type="entry name" value="Glyco_tran_28_C"/>
    <property type="match status" value="1"/>
</dbReference>
<reference evidence="3" key="1">
    <citation type="submission" date="2017-04" db="EMBL/GenBank/DDBJ databases">
        <title>Function of individual gut microbiota members based on whole genome sequencing of pure cultures obtained from chicken caecum.</title>
        <authorList>
            <person name="Medvecky M."/>
            <person name="Cejkova D."/>
            <person name="Polansky O."/>
            <person name="Karasova D."/>
            <person name="Kubasova T."/>
            <person name="Cizek A."/>
            <person name="Rychlik I."/>
        </authorList>
    </citation>
    <scope>NUCLEOTIDE SEQUENCE [LARGE SCALE GENOMIC DNA]</scope>
    <source>
        <strain evidence="3">An42</strain>
    </source>
</reference>
<feature type="domain" description="Glycosyl transferase family 28 C-terminal" evidence="1">
    <location>
        <begin position="7"/>
        <end position="120"/>
    </location>
</feature>
<accession>A0A9Q5SMZ3</accession>
<evidence type="ECO:0000313" key="3">
    <source>
        <dbReference type="Proteomes" id="UP000195975"/>
    </source>
</evidence>
<dbReference type="EMBL" id="NFIJ01000034">
    <property type="protein sequence ID" value="OUO01324.1"/>
    <property type="molecule type" value="Genomic_DNA"/>
</dbReference>
<protein>
    <recommendedName>
        <fullName evidence="1">Glycosyl transferase family 28 C-terminal domain-containing protein</fullName>
    </recommendedName>
</protein>
<proteinExistence type="predicted"/>
<dbReference type="Gene3D" id="3.40.50.2000">
    <property type="entry name" value="Glycogen Phosphorylase B"/>
    <property type="match status" value="1"/>
</dbReference>
<comment type="caution">
    <text evidence="2">The sequence shown here is derived from an EMBL/GenBank/DDBJ whole genome shotgun (WGS) entry which is preliminary data.</text>
</comment>
<evidence type="ECO:0000313" key="2">
    <source>
        <dbReference type="EMBL" id="OUO01324.1"/>
    </source>
</evidence>
<dbReference type="GO" id="GO:0016758">
    <property type="term" value="F:hexosyltransferase activity"/>
    <property type="evidence" value="ECO:0007669"/>
    <property type="project" value="InterPro"/>
</dbReference>
<gene>
    <name evidence="2" type="ORF">B5F96_17805</name>
</gene>
<name>A0A9Q5SMZ3_9BACT</name>
<dbReference type="AlphaFoldDB" id="A0A9Q5SMZ3"/>
<dbReference type="RefSeq" id="WP_008153341.1">
    <property type="nucleotide sequence ID" value="NZ_CALVDK010000057.1"/>
</dbReference>
<sequence>MVPSIKLFVILGTQKFPFNRLMKALDELIEKGIYKPEEVYIQSAYYDYIPQKAKYCKLLPPDEFIYLIKTASVVITHAGVNSILTCMQQNKHFLVVPRLKQYGEHVDNHQKEIAQVMEEQFNVLVLKDTSNLADYIQMASTHTYIPWKPNNQALLASLIEFLDN</sequence>
<evidence type="ECO:0000259" key="1">
    <source>
        <dbReference type="Pfam" id="PF04101"/>
    </source>
</evidence>